<organism evidence="1 2">
    <name type="scientific">Candidatus Protofrankia datiscae</name>
    <dbReference type="NCBI Taxonomy" id="2716812"/>
    <lineage>
        <taxon>Bacteria</taxon>
        <taxon>Bacillati</taxon>
        <taxon>Actinomycetota</taxon>
        <taxon>Actinomycetes</taxon>
        <taxon>Frankiales</taxon>
        <taxon>Frankiaceae</taxon>
        <taxon>Protofrankia</taxon>
    </lineage>
</organism>
<dbReference type="KEGG" id="fsy:FsymDg_0218"/>
<sequence length="128" mass="13369">MGGDNPLDITSSIPDILDVADGLRTEGENLTNSVNSALAAINNLDVPAMFPPDHFTNEFLRTYHKQVDAGGDGAMPANTAVKHQAGQFGAGLTAIADFVTDAMLNYQRADEQGATEIKEAGGYGATSL</sequence>
<gene>
    <name evidence="1" type="ordered locus">FsymDg_0218</name>
</gene>
<dbReference type="Proteomes" id="UP000001549">
    <property type="component" value="Chromosome"/>
</dbReference>
<name>F8B2R7_9ACTN</name>
<reference evidence="1 2" key="1">
    <citation type="submission" date="2011-05" db="EMBL/GenBank/DDBJ databases">
        <title>Complete sequence of chromosome of Frankia symbiont of Datisca glomerata.</title>
        <authorList>
            <consortium name="US DOE Joint Genome Institute"/>
            <person name="Lucas S."/>
            <person name="Han J."/>
            <person name="Lapidus A."/>
            <person name="Cheng J.-F."/>
            <person name="Goodwin L."/>
            <person name="Pitluck S."/>
            <person name="Peters L."/>
            <person name="Mikhailova N."/>
            <person name="Chertkov O."/>
            <person name="Teshima H."/>
            <person name="Han C."/>
            <person name="Tapia R."/>
            <person name="Land M."/>
            <person name="Hauser L."/>
            <person name="Kyrpides N."/>
            <person name="Ivanova N."/>
            <person name="Pagani I."/>
            <person name="Berry A."/>
            <person name="Pawlowski K."/>
            <person name="Persson T."/>
            <person name="Vanden Heuvel B."/>
            <person name="Benson D."/>
            <person name="Woyke T."/>
        </authorList>
    </citation>
    <scope>NUCLEOTIDE SEQUENCE [LARGE SCALE GENOMIC DNA]</scope>
    <source>
        <strain evidence="2">4085684</strain>
    </source>
</reference>
<evidence type="ECO:0000313" key="2">
    <source>
        <dbReference type="Proteomes" id="UP000001549"/>
    </source>
</evidence>
<evidence type="ECO:0000313" key="1">
    <source>
        <dbReference type="EMBL" id="AEH07790.1"/>
    </source>
</evidence>
<protein>
    <recommendedName>
        <fullName evidence="3">PE domain-containing protein</fullName>
    </recommendedName>
</protein>
<proteinExistence type="predicted"/>
<dbReference type="STRING" id="656024.FsymDg_0218"/>
<accession>F8B2R7</accession>
<evidence type="ECO:0008006" key="3">
    <source>
        <dbReference type="Google" id="ProtNLM"/>
    </source>
</evidence>
<dbReference type="RefSeq" id="WP_013871786.1">
    <property type="nucleotide sequence ID" value="NC_015656.1"/>
</dbReference>
<dbReference type="EMBL" id="CP002801">
    <property type="protein sequence ID" value="AEH07790.1"/>
    <property type="molecule type" value="Genomic_DNA"/>
</dbReference>
<dbReference type="HOGENOM" id="CLU_1956381_0_0_11"/>
<dbReference type="AlphaFoldDB" id="F8B2R7"/>
<keyword evidence="2" id="KW-1185">Reference proteome</keyword>